<evidence type="ECO:0008006" key="3">
    <source>
        <dbReference type="Google" id="ProtNLM"/>
    </source>
</evidence>
<organism evidence="1 2">
    <name type="scientific">Shinella curvata</name>
    <dbReference type="NCBI Taxonomy" id="1817964"/>
    <lineage>
        <taxon>Bacteria</taxon>
        <taxon>Pseudomonadati</taxon>
        <taxon>Pseudomonadota</taxon>
        <taxon>Alphaproteobacteria</taxon>
        <taxon>Hyphomicrobiales</taxon>
        <taxon>Rhizobiaceae</taxon>
        <taxon>Shinella</taxon>
    </lineage>
</organism>
<comment type="caution">
    <text evidence="1">The sequence shown here is derived from an EMBL/GenBank/DDBJ whole genome shotgun (WGS) entry which is preliminary data.</text>
</comment>
<evidence type="ECO:0000313" key="2">
    <source>
        <dbReference type="Proteomes" id="UP001177080"/>
    </source>
</evidence>
<proteinExistence type="predicted"/>
<evidence type="ECO:0000313" key="1">
    <source>
        <dbReference type="EMBL" id="MDO6119759.1"/>
    </source>
</evidence>
<reference evidence="1" key="1">
    <citation type="submission" date="2022-04" db="EMBL/GenBank/DDBJ databases">
        <title>Shinella lacus sp. nov., a novel member of the genus Shinella from water.</title>
        <authorList>
            <person name="Deng Y."/>
        </authorList>
    </citation>
    <scope>NUCLEOTIDE SEQUENCE</scope>
    <source>
        <strain evidence="1">JCM 31239</strain>
    </source>
</reference>
<keyword evidence="2" id="KW-1185">Reference proteome</keyword>
<dbReference type="SUPFAM" id="SSF81901">
    <property type="entry name" value="HCP-like"/>
    <property type="match status" value="1"/>
</dbReference>
<name>A0ABT8X7P8_9HYPH</name>
<sequence length="224" mass="24285">MLAMISLSSPIHAQDAGAGAAPPAGYDAIGNLVLGNAEIQSRYKVCPADIARTARPLWKSLWSSDEWAEERCEKDIEACHHECMEWRNESACFALGRAYEKAIPAVSSHLSQMLFAEACALGSRGGCTNRASGIRNAQYDGDPMLATDPEKLASCYFRTFSFSCGDVDAWGCTMLGQSYQLGEGVAPDMDAAQRRYLQACEIKPDFPACDYARSMMQELGAGAE</sequence>
<dbReference type="Gene3D" id="1.25.40.10">
    <property type="entry name" value="Tetratricopeptide repeat domain"/>
    <property type="match status" value="1"/>
</dbReference>
<protein>
    <recommendedName>
        <fullName evidence="3">Beta-lactamase</fullName>
    </recommendedName>
</protein>
<dbReference type="Proteomes" id="UP001177080">
    <property type="component" value="Unassembled WGS sequence"/>
</dbReference>
<dbReference type="RefSeq" id="WP_244759318.1">
    <property type="nucleotide sequence ID" value="NZ_JALJCJ010000001.1"/>
</dbReference>
<accession>A0ABT8X7P8</accession>
<dbReference type="InterPro" id="IPR011990">
    <property type="entry name" value="TPR-like_helical_dom_sf"/>
</dbReference>
<dbReference type="EMBL" id="WHSC02000001">
    <property type="protein sequence ID" value="MDO6119759.1"/>
    <property type="molecule type" value="Genomic_DNA"/>
</dbReference>
<dbReference type="InterPro" id="IPR006597">
    <property type="entry name" value="Sel1-like"/>
</dbReference>
<gene>
    <name evidence="1" type="ORF">GB928_001040</name>
</gene>
<dbReference type="SMART" id="SM00671">
    <property type="entry name" value="SEL1"/>
    <property type="match status" value="2"/>
</dbReference>